<sequence length="75" mass="8624">MLMKTDSQNATKDEGNFPLQLFKALQKHEAAEIQLPCRNYSNEATESQDNCQGGKARQVFLTFPTRNKSRTRMRC</sequence>
<dbReference type="AlphaFoldDB" id="A0AAV4W543"/>
<protein>
    <submittedName>
        <fullName evidence="1">Uncharacterized protein</fullName>
    </submittedName>
</protein>
<dbReference type="EMBL" id="BPLR01015519">
    <property type="protein sequence ID" value="GIY76713.1"/>
    <property type="molecule type" value="Genomic_DNA"/>
</dbReference>
<organism evidence="1 2">
    <name type="scientific">Caerostris extrusa</name>
    <name type="common">Bark spider</name>
    <name type="synonym">Caerostris bankana</name>
    <dbReference type="NCBI Taxonomy" id="172846"/>
    <lineage>
        <taxon>Eukaryota</taxon>
        <taxon>Metazoa</taxon>
        <taxon>Ecdysozoa</taxon>
        <taxon>Arthropoda</taxon>
        <taxon>Chelicerata</taxon>
        <taxon>Arachnida</taxon>
        <taxon>Araneae</taxon>
        <taxon>Araneomorphae</taxon>
        <taxon>Entelegynae</taxon>
        <taxon>Araneoidea</taxon>
        <taxon>Araneidae</taxon>
        <taxon>Caerostris</taxon>
    </lineage>
</organism>
<comment type="caution">
    <text evidence="1">The sequence shown here is derived from an EMBL/GenBank/DDBJ whole genome shotgun (WGS) entry which is preliminary data.</text>
</comment>
<accession>A0AAV4W543</accession>
<proteinExistence type="predicted"/>
<reference evidence="1 2" key="1">
    <citation type="submission" date="2021-06" db="EMBL/GenBank/DDBJ databases">
        <title>Caerostris extrusa draft genome.</title>
        <authorList>
            <person name="Kono N."/>
            <person name="Arakawa K."/>
        </authorList>
    </citation>
    <scope>NUCLEOTIDE SEQUENCE [LARGE SCALE GENOMIC DNA]</scope>
</reference>
<dbReference type="Proteomes" id="UP001054945">
    <property type="component" value="Unassembled WGS sequence"/>
</dbReference>
<gene>
    <name evidence="1" type="ORF">CEXT_112481</name>
</gene>
<evidence type="ECO:0000313" key="2">
    <source>
        <dbReference type="Proteomes" id="UP001054945"/>
    </source>
</evidence>
<evidence type="ECO:0000313" key="1">
    <source>
        <dbReference type="EMBL" id="GIY76713.1"/>
    </source>
</evidence>
<name>A0AAV4W543_CAEEX</name>
<keyword evidence="2" id="KW-1185">Reference proteome</keyword>